<feature type="compositionally biased region" description="Basic and acidic residues" evidence="1">
    <location>
        <begin position="115"/>
        <end position="147"/>
    </location>
</feature>
<accession>A0A7J0GVA5</accession>
<keyword evidence="3" id="KW-1185">Reference proteome</keyword>
<dbReference type="CDD" id="cd00303">
    <property type="entry name" value="retropepsin_like"/>
    <property type="match status" value="1"/>
</dbReference>
<feature type="region of interest" description="Disordered" evidence="1">
    <location>
        <begin position="603"/>
        <end position="631"/>
    </location>
</feature>
<proteinExistence type="predicted"/>
<dbReference type="Pfam" id="PF13650">
    <property type="entry name" value="Asp_protease_2"/>
    <property type="match status" value="1"/>
</dbReference>
<protein>
    <recommendedName>
        <fullName evidence="4">Late embryogenesis abundant protein, group 2</fullName>
    </recommendedName>
</protein>
<reference evidence="2 3" key="1">
    <citation type="submission" date="2019-07" db="EMBL/GenBank/DDBJ databases">
        <title>De Novo Assembly of kiwifruit Actinidia rufa.</title>
        <authorList>
            <person name="Sugita-Konishi S."/>
            <person name="Sato K."/>
            <person name="Mori E."/>
            <person name="Abe Y."/>
            <person name="Kisaki G."/>
            <person name="Hamano K."/>
            <person name="Suezawa K."/>
            <person name="Otani M."/>
            <person name="Fukuda T."/>
            <person name="Manabe T."/>
            <person name="Gomi K."/>
            <person name="Tabuchi M."/>
            <person name="Akimitsu K."/>
            <person name="Kataoka I."/>
        </authorList>
    </citation>
    <scope>NUCLEOTIDE SEQUENCE [LARGE SCALE GENOMIC DNA]</scope>
    <source>
        <strain evidence="3">cv. Fuchu</strain>
    </source>
</reference>
<dbReference type="PANTHER" id="PTHR33067">
    <property type="entry name" value="RNA-DIRECTED DNA POLYMERASE-RELATED"/>
    <property type="match status" value="1"/>
</dbReference>
<dbReference type="Gene3D" id="2.40.70.10">
    <property type="entry name" value="Acid Proteases"/>
    <property type="match status" value="1"/>
</dbReference>
<dbReference type="InterPro" id="IPR021109">
    <property type="entry name" value="Peptidase_aspartic_dom_sf"/>
</dbReference>
<evidence type="ECO:0000256" key="1">
    <source>
        <dbReference type="SAM" id="MobiDB-lite"/>
    </source>
</evidence>
<comment type="caution">
    <text evidence="2">The sequence shown here is derived from an EMBL/GenBank/DDBJ whole genome shotgun (WGS) entry which is preliminary data.</text>
</comment>
<dbReference type="OrthoDB" id="778454at2759"/>
<gene>
    <name evidence="2" type="ORF">Acr_24g0008510</name>
</gene>
<feature type="region of interest" description="Disordered" evidence="1">
    <location>
        <begin position="1"/>
        <end position="28"/>
    </location>
</feature>
<dbReference type="AlphaFoldDB" id="A0A7J0GVA5"/>
<evidence type="ECO:0008006" key="4">
    <source>
        <dbReference type="Google" id="ProtNLM"/>
    </source>
</evidence>
<name>A0A7J0GVA5_9ERIC</name>
<evidence type="ECO:0000313" key="2">
    <source>
        <dbReference type="EMBL" id="GFZ14661.1"/>
    </source>
</evidence>
<dbReference type="Proteomes" id="UP000585474">
    <property type="component" value="Unassembled WGS sequence"/>
</dbReference>
<evidence type="ECO:0000313" key="3">
    <source>
        <dbReference type="Proteomes" id="UP000585474"/>
    </source>
</evidence>
<organism evidence="2 3">
    <name type="scientific">Actinidia rufa</name>
    <dbReference type="NCBI Taxonomy" id="165716"/>
    <lineage>
        <taxon>Eukaryota</taxon>
        <taxon>Viridiplantae</taxon>
        <taxon>Streptophyta</taxon>
        <taxon>Embryophyta</taxon>
        <taxon>Tracheophyta</taxon>
        <taxon>Spermatophyta</taxon>
        <taxon>Magnoliopsida</taxon>
        <taxon>eudicotyledons</taxon>
        <taxon>Gunneridae</taxon>
        <taxon>Pentapetalae</taxon>
        <taxon>asterids</taxon>
        <taxon>Ericales</taxon>
        <taxon>Actinidiaceae</taxon>
        <taxon>Actinidia</taxon>
    </lineage>
</organism>
<dbReference type="PANTHER" id="PTHR33067:SF32">
    <property type="entry name" value="ASPARTIC PEPTIDASE DDI1-TYPE DOMAIN-CONTAINING PROTEIN"/>
    <property type="match status" value="1"/>
</dbReference>
<feature type="region of interest" description="Disordered" evidence="1">
    <location>
        <begin position="112"/>
        <end position="147"/>
    </location>
</feature>
<sequence length="698" mass="78765">MPYSAPQAPPPVPQHAQYQPPHRRNEDNETRMKVTNLEQSFMNFEKHMGKVNSILESLVISQQMQGRFPAQPQQNPKPANCIEETHEQVQAITTLRSGKEIDKIIAPKGVIQGGEKSKDLGGESERRKLEEERKESKGKEYEHDSEPVTKVPNEITVEDLRHAPFPQRLAKSAILQCKTVPKYKDPGCPTISCIIGGCKIDRALLDLGSSVNLLPYSVYKDLGLGELKPTRVTLELADRSVKVPRGIIEDVLIQVDTVYYPVDFIVLDTQPVDCESSKRHIPVILGRPFLATANAVIHCRHGLFKLSFGNMTLETNIFTVGKQMKEVDQIEEINVIETIIQEHVDREFMEDSIERALVWSEPHDQLESESVSFRDASIVGKESEPVLHVGHWTPTFEPLAPSIVKPVSSEVWIRNGAVLERKLNLVALENSGISFVQNFTTKGWINLAKFKAESVLTLCQEFMANIKHEPETEQGKEKLCSWVRGKKIKVTPDTFANIFEIPREENPEFAFPNVGMPDLAVVVSQELLMEGDEWDGEAFVGNRTGKTALKTIDLPRIMFLSLCSTYKASDKRGSVPFTGLLTELFKRSGVHIPVDFIRSEPEGPIDRASLSRSERQRKKRKLEEEEQEGSTIGMGDLKEAILNLGKEMSKQMAEFREEVNTRLSSLEEESSRHTVMLQDMKGMLIRMEEEDDDDGEED</sequence>
<dbReference type="EMBL" id="BJWL01000024">
    <property type="protein sequence ID" value="GFZ14661.1"/>
    <property type="molecule type" value="Genomic_DNA"/>
</dbReference>
<dbReference type="SUPFAM" id="SSF50630">
    <property type="entry name" value="Acid proteases"/>
    <property type="match status" value="1"/>
</dbReference>